<keyword evidence="3" id="KW-1185">Reference proteome</keyword>
<accession>A0AAW0PE05</accession>
<dbReference type="Proteomes" id="UP001460270">
    <property type="component" value="Unassembled WGS sequence"/>
</dbReference>
<feature type="compositionally biased region" description="Basic and acidic residues" evidence="1">
    <location>
        <begin position="37"/>
        <end position="47"/>
    </location>
</feature>
<reference evidence="3" key="1">
    <citation type="submission" date="2024-04" db="EMBL/GenBank/DDBJ databases">
        <title>Salinicola lusitanus LLJ914,a marine bacterium isolated from the Okinawa Trough.</title>
        <authorList>
            <person name="Li J."/>
        </authorList>
    </citation>
    <scope>NUCLEOTIDE SEQUENCE [LARGE SCALE GENOMIC DNA]</scope>
</reference>
<evidence type="ECO:0000256" key="1">
    <source>
        <dbReference type="SAM" id="MobiDB-lite"/>
    </source>
</evidence>
<sequence>MQGKAKSQDSGATESQLTVMYGPEYCIITPHRAIEGSDRKWPEKSRADGVPGPELSSVRERVPDTCSAPLMSIHHAAEEASPPLGASWVILRGRKRGDGERMSVDVCGTLLLFTAHLAPFRSPTHIEFMGTIVGPLRFTGALPDGCPRISEGNSERGQMQRLETED</sequence>
<name>A0AAW0PE05_9GOBI</name>
<protein>
    <submittedName>
        <fullName evidence="2">Uncharacterized protein</fullName>
    </submittedName>
</protein>
<gene>
    <name evidence="2" type="ORF">WMY93_007776</name>
</gene>
<proteinExistence type="predicted"/>
<evidence type="ECO:0000313" key="2">
    <source>
        <dbReference type="EMBL" id="KAK7925466.1"/>
    </source>
</evidence>
<organism evidence="2 3">
    <name type="scientific">Mugilogobius chulae</name>
    <name type="common">yellowstripe goby</name>
    <dbReference type="NCBI Taxonomy" id="88201"/>
    <lineage>
        <taxon>Eukaryota</taxon>
        <taxon>Metazoa</taxon>
        <taxon>Chordata</taxon>
        <taxon>Craniata</taxon>
        <taxon>Vertebrata</taxon>
        <taxon>Euteleostomi</taxon>
        <taxon>Actinopterygii</taxon>
        <taxon>Neopterygii</taxon>
        <taxon>Teleostei</taxon>
        <taxon>Neoteleostei</taxon>
        <taxon>Acanthomorphata</taxon>
        <taxon>Gobiaria</taxon>
        <taxon>Gobiiformes</taxon>
        <taxon>Gobioidei</taxon>
        <taxon>Gobiidae</taxon>
        <taxon>Gobionellinae</taxon>
        <taxon>Mugilogobius</taxon>
    </lineage>
</organism>
<feature type="region of interest" description="Disordered" evidence="1">
    <location>
        <begin position="37"/>
        <end position="60"/>
    </location>
</feature>
<feature type="region of interest" description="Disordered" evidence="1">
    <location>
        <begin position="146"/>
        <end position="166"/>
    </location>
</feature>
<evidence type="ECO:0000313" key="3">
    <source>
        <dbReference type="Proteomes" id="UP001460270"/>
    </source>
</evidence>
<dbReference type="AlphaFoldDB" id="A0AAW0PE05"/>
<dbReference type="EMBL" id="JBBPFD010000005">
    <property type="protein sequence ID" value="KAK7925466.1"/>
    <property type="molecule type" value="Genomic_DNA"/>
</dbReference>
<comment type="caution">
    <text evidence="2">The sequence shown here is derived from an EMBL/GenBank/DDBJ whole genome shotgun (WGS) entry which is preliminary data.</text>
</comment>